<evidence type="ECO:0000259" key="3">
    <source>
        <dbReference type="Pfam" id="PF22675"/>
    </source>
</evidence>
<dbReference type="GO" id="GO:0000381">
    <property type="term" value="P:regulation of alternative mRNA splicing, via spliceosome"/>
    <property type="evidence" value="ECO:0007669"/>
    <property type="project" value="TreeGrafter"/>
</dbReference>
<dbReference type="SUPFAM" id="SSF54791">
    <property type="entry name" value="Eukaryotic type KH-domain (KH-domain type I)"/>
    <property type="match status" value="1"/>
</dbReference>
<evidence type="ECO:0000313" key="4">
    <source>
        <dbReference type="EMBL" id="PNF25703.1"/>
    </source>
</evidence>
<dbReference type="InterPro" id="IPR045071">
    <property type="entry name" value="BBP-like"/>
</dbReference>
<evidence type="ECO:0000256" key="2">
    <source>
        <dbReference type="SAM" id="MobiDB-lite"/>
    </source>
</evidence>
<dbReference type="AlphaFoldDB" id="A0A2J7QAU1"/>
<dbReference type="InParanoid" id="A0A2J7QAU1"/>
<dbReference type="PANTHER" id="PTHR11208">
    <property type="entry name" value="RNA-BINDING PROTEIN RELATED"/>
    <property type="match status" value="1"/>
</dbReference>
<gene>
    <name evidence="4" type="ORF">B7P43_G15606</name>
</gene>
<organism evidence="4 5">
    <name type="scientific">Cryptotermes secundus</name>
    <dbReference type="NCBI Taxonomy" id="105785"/>
    <lineage>
        <taxon>Eukaryota</taxon>
        <taxon>Metazoa</taxon>
        <taxon>Ecdysozoa</taxon>
        <taxon>Arthropoda</taxon>
        <taxon>Hexapoda</taxon>
        <taxon>Insecta</taxon>
        <taxon>Pterygota</taxon>
        <taxon>Neoptera</taxon>
        <taxon>Polyneoptera</taxon>
        <taxon>Dictyoptera</taxon>
        <taxon>Blattodea</taxon>
        <taxon>Blattoidea</taxon>
        <taxon>Termitoidae</taxon>
        <taxon>Kalotermitidae</taxon>
        <taxon>Cryptotermitinae</taxon>
        <taxon>Cryptotermes</taxon>
    </lineage>
</organism>
<evidence type="ECO:0000256" key="1">
    <source>
        <dbReference type="ARBA" id="ARBA00022884"/>
    </source>
</evidence>
<feature type="compositionally biased region" description="Low complexity" evidence="2">
    <location>
        <begin position="172"/>
        <end position="188"/>
    </location>
</feature>
<keyword evidence="1" id="KW-0694">RNA-binding</keyword>
<dbReference type="Proteomes" id="UP000235965">
    <property type="component" value="Unassembled WGS sequence"/>
</dbReference>
<feature type="domain" description="KHDC4/BBP-like KH-domain type I" evidence="3">
    <location>
        <begin position="35"/>
        <end position="103"/>
    </location>
</feature>
<dbReference type="GO" id="GO:0005634">
    <property type="term" value="C:nucleus"/>
    <property type="evidence" value="ECO:0007669"/>
    <property type="project" value="TreeGrafter"/>
</dbReference>
<dbReference type="InterPro" id="IPR055256">
    <property type="entry name" value="KH_1_KHDC4/BBP-like"/>
</dbReference>
<evidence type="ECO:0000313" key="5">
    <source>
        <dbReference type="Proteomes" id="UP000235965"/>
    </source>
</evidence>
<dbReference type="Pfam" id="PF22675">
    <property type="entry name" value="KH-I_KHDC4-BBP"/>
    <property type="match status" value="1"/>
</dbReference>
<feature type="compositionally biased region" description="Low complexity" evidence="2">
    <location>
        <begin position="156"/>
        <end position="165"/>
    </location>
</feature>
<dbReference type="PANTHER" id="PTHR11208:SF42">
    <property type="entry name" value="QUAKING RELATED 54B, ISOFORM E"/>
    <property type="match status" value="1"/>
</dbReference>
<dbReference type="GO" id="GO:0003729">
    <property type="term" value="F:mRNA binding"/>
    <property type="evidence" value="ECO:0007669"/>
    <property type="project" value="TreeGrafter"/>
</dbReference>
<accession>A0A2J7QAU1</accession>
<keyword evidence="5" id="KW-1185">Reference proteome</keyword>
<dbReference type="CDD" id="cd22384">
    <property type="entry name" value="KH-I_KHDRBS"/>
    <property type="match status" value="1"/>
</dbReference>
<dbReference type="OrthoDB" id="6777263at2759"/>
<sequence>MEPESSLQCSQDPLGLPSCLVPSGSPTNILYAFLFNFVGKLLGPKGNSLKRLQEDTMTKMAILGRGSMRDKHKEEELRASGDPKYAHFNDDLHVEITAFAPPAEAHARIAYALAEVRKFLVPDYNDEIRQEQMREMQLLNTTVLGLTSSSGNLVEPSSPTAQSPTTSPPPTSTGKTSNTNNTGNSNQNGRHLQALPYTQQNGRNYLFSQHFLLHPAFRGLTARTQLPGVTSVLHSGGGGSILNRLRPHYHLAATPGINTANNRLSPGSILSSTKHQRNNILSILAGGPRSVIGGGLTAVDSPQSGGGNEQLLATMCGATDDVIVSAGDEEEVNTAPASAVYGLYENYAAAAVAAAASGTG</sequence>
<dbReference type="Gene3D" id="3.30.1370.10">
    <property type="entry name" value="K Homology domain, type 1"/>
    <property type="match status" value="1"/>
</dbReference>
<dbReference type="InterPro" id="IPR036612">
    <property type="entry name" value="KH_dom_type_1_sf"/>
</dbReference>
<proteinExistence type="predicted"/>
<comment type="caution">
    <text evidence="4">The sequence shown here is derived from an EMBL/GenBank/DDBJ whole genome shotgun (WGS) entry which is preliminary data.</text>
</comment>
<dbReference type="STRING" id="105785.A0A2J7QAU1"/>
<reference evidence="4 5" key="1">
    <citation type="submission" date="2017-12" db="EMBL/GenBank/DDBJ databases">
        <title>Hemimetabolous genomes reveal molecular basis of termite eusociality.</title>
        <authorList>
            <person name="Harrison M.C."/>
            <person name="Jongepier E."/>
            <person name="Robertson H.M."/>
            <person name="Arning N."/>
            <person name="Bitard-Feildel T."/>
            <person name="Chao H."/>
            <person name="Childers C.P."/>
            <person name="Dinh H."/>
            <person name="Doddapaneni H."/>
            <person name="Dugan S."/>
            <person name="Gowin J."/>
            <person name="Greiner C."/>
            <person name="Han Y."/>
            <person name="Hu H."/>
            <person name="Hughes D.S.T."/>
            <person name="Huylmans A.-K."/>
            <person name="Kemena C."/>
            <person name="Kremer L.P.M."/>
            <person name="Lee S.L."/>
            <person name="Lopez-Ezquerra A."/>
            <person name="Mallet L."/>
            <person name="Monroy-Kuhn J.M."/>
            <person name="Moser A."/>
            <person name="Murali S.C."/>
            <person name="Muzny D.M."/>
            <person name="Otani S."/>
            <person name="Piulachs M.-D."/>
            <person name="Poelchau M."/>
            <person name="Qu J."/>
            <person name="Schaub F."/>
            <person name="Wada-Katsumata A."/>
            <person name="Worley K.C."/>
            <person name="Xie Q."/>
            <person name="Ylla G."/>
            <person name="Poulsen M."/>
            <person name="Gibbs R.A."/>
            <person name="Schal C."/>
            <person name="Richards S."/>
            <person name="Belles X."/>
            <person name="Korb J."/>
            <person name="Bornberg-Bauer E."/>
        </authorList>
    </citation>
    <scope>NUCLEOTIDE SEQUENCE [LARGE SCALE GENOMIC DNA]</scope>
    <source>
        <tissue evidence="4">Whole body</tissue>
    </source>
</reference>
<name>A0A2J7QAU1_9NEOP</name>
<dbReference type="EMBL" id="NEVH01016325">
    <property type="protein sequence ID" value="PNF25703.1"/>
    <property type="molecule type" value="Genomic_DNA"/>
</dbReference>
<protein>
    <recommendedName>
        <fullName evidence="3">KHDC4/BBP-like KH-domain type I domain-containing protein</fullName>
    </recommendedName>
</protein>
<feature type="region of interest" description="Disordered" evidence="2">
    <location>
        <begin position="147"/>
        <end position="190"/>
    </location>
</feature>